<evidence type="ECO:0000313" key="2">
    <source>
        <dbReference type="Proteomes" id="UP001431209"/>
    </source>
</evidence>
<proteinExistence type="predicted"/>
<keyword evidence="2" id="KW-1185">Reference proteome</keyword>
<comment type="caution">
    <text evidence="1">The sequence shown here is derived from an EMBL/GenBank/DDBJ whole genome shotgun (WGS) entry which is preliminary data.</text>
</comment>
<dbReference type="EMBL" id="JAOPGA020000323">
    <property type="protein sequence ID" value="KAL0478183.1"/>
    <property type="molecule type" value="Genomic_DNA"/>
</dbReference>
<dbReference type="InterPro" id="IPR032710">
    <property type="entry name" value="NTF2-like_dom_sf"/>
</dbReference>
<sequence>MTQRQQSIGEQAEALGNKAADTILDWTDKIGSYLTGESSDGNQANLKLVKEYMTISYDPVKASGENVKHLVAPNSRMVAPTTFPDSKTLLDYADDHKKVMVSVNDLKIVKYDVFFASGDKVCLRYTAEGSHNGEPHNGIPATGKKATWTASAIFEIEKGKLKTFYKDWDKLNMWTQLGWPIEECIEKQ</sequence>
<reference evidence="1 2" key="1">
    <citation type="submission" date="2024-03" db="EMBL/GenBank/DDBJ databases">
        <title>The Acrasis kona genome and developmental transcriptomes reveal deep origins of eukaryotic multicellular pathways.</title>
        <authorList>
            <person name="Sheikh S."/>
            <person name="Fu C.-J."/>
            <person name="Brown M.W."/>
            <person name="Baldauf S.L."/>
        </authorList>
    </citation>
    <scope>NUCLEOTIDE SEQUENCE [LARGE SCALE GENOMIC DNA]</scope>
    <source>
        <strain evidence="1 2">ATCC MYA-3509</strain>
    </source>
</reference>
<name>A0AAW2YMS4_9EUKA</name>
<dbReference type="SUPFAM" id="SSF54427">
    <property type="entry name" value="NTF2-like"/>
    <property type="match status" value="1"/>
</dbReference>
<dbReference type="AlphaFoldDB" id="A0AAW2YMS4"/>
<dbReference type="GO" id="GO:0030638">
    <property type="term" value="P:polyketide metabolic process"/>
    <property type="evidence" value="ECO:0007669"/>
    <property type="project" value="InterPro"/>
</dbReference>
<organism evidence="1 2">
    <name type="scientific">Acrasis kona</name>
    <dbReference type="NCBI Taxonomy" id="1008807"/>
    <lineage>
        <taxon>Eukaryota</taxon>
        <taxon>Discoba</taxon>
        <taxon>Heterolobosea</taxon>
        <taxon>Tetramitia</taxon>
        <taxon>Eutetramitia</taxon>
        <taxon>Acrasidae</taxon>
        <taxon>Acrasis</taxon>
    </lineage>
</organism>
<dbReference type="Proteomes" id="UP001431209">
    <property type="component" value="Unassembled WGS sequence"/>
</dbReference>
<gene>
    <name evidence="1" type="ORF">AKO1_008472</name>
</gene>
<accession>A0AAW2YMS4</accession>
<evidence type="ECO:0000313" key="1">
    <source>
        <dbReference type="EMBL" id="KAL0478183.1"/>
    </source>
</evidence>
<dbReference type="Gene3D" id="3.10.450.50">
    <property type="match status" value="1"/>
</dbReference>
<dbReference type="InterPro" id="IPR009959">
    <property type="entry name" value="Cyclase_SnoaL-like"/>
</dbReference>
<protein>
    <submittedName>
        <fullName evidence="1">ATP synthase subunit delta</fullName>
    </submittedName>
</protein>
<dbReference type="Pfam" id="PF07366">
    <property type="entry name" value="SnoaL"/>
    <property type="match status" value="1"/>
</dbReference>